<accession>A0AAD8S2A6</accession>
<proteinExistence type="predicted"/>
<reference evidence="2" key="1">
    <citation type="submission" date="2023-07" db="EMBL/GenBank/DDBJ databases">
        <title>A chromosome-level genome assembly of Lolium multiflorum.</title>
        <authorList>
            <person name="Chen Y."/>
            <person name="Copetti D."/>
            <person name="Kolliker R."/>
            <person name="Studer B."/>
        </authorList>
    </citation>
    <scope>NUCLEOTIDE SEQUENCE</scope>
    <source>
        <strain evidence="2">02402/16</strain>
        <tissue evidence="2">Leaf</tissue>
    </source>
</reference>
<evidence type="ECO:0000313" key="2">
    <source>
        <dbReference type="EMBL" id="KAK1643140.1"/>
    </source>
</evidence>
<name>A0AAD8S2A6_LOLMU</name>
<dbReference type="EMBL" id="JAUUTY010000004">
    <property type="protein sequence ID" value="KAK1643140.1"/>
    <property type="molecule type" value="Genomic_DNA"/>
</dbReference>
<evidence type="ECO:0000313" key="3">
    <source>
        <dbReference type="Proteomes" id="UP001231189"/>
    </source>
</evidence>
<feature type="region of interest" description="Disordered" evidence="1">
    <location>
        <begin position="90"/>
        <end position="125"/>
    </location>
</feature>
<feature type="compositionally biased region" description="Low complexity" evidence="1">
    <location>
        <begin position="32"/>
        <end position="44"/>
    </location>
</feature>
<protein>
    <submittedName>
        <fullName evidence="2">Uncharacterized protein</fullName>
    </submittedName>
</protein>
<dbReference type="Proteomes" id="UP001231189">
    <property type="component" value="Unassembled WGS sequence"/>
</dbReference>
<sequence>MRSTNLIPSAYKYPPSRPLPSFTPFSPFYRAPPASSSSAVPEPAGKVAGAPPERAHRSVLRVLNSGEPPCGKLVADSSNHRIRHYDVFNDSASDLGTDHGDPYLLRPSSLHSSQAGSFKGFRQGG</sequence>
<keyword evidence="3" id="KW-1185">Reference proteome</keyword>
<feature type="region of interest" description="Disordered" evidence="1">
    <location>
        <begin position="32"/>
        <end position="56"/>
    </location>
</feature>
<organism evidence="2 3">
    <name type="scientific">Lolium multiflorum</name>
    <name type="common">Italian ryegrass</name>
    <name type="synonym">Lolium perenne subsp. multiflorum</name>
    <dbReference type="NCBI Taxonomy" id="4521"/>
    <lineage>
        <taxon>Eukaryota</taxon>
        <taxon>Viridiplantae</taxon>
        <taxon>Streptophyta</taxon>
        <taxon>Embryophyta</taxon>
        <taxon>Tracheophyta</taxon>
        <taxon>Spermatophyta</taxon>
        <taxon>Magnoliopsida</taxon>
        <taxon>Liliopsida</taxon>
        <taxon>Poales</taxon>
        <taxon>Poaceae</taxon>
        <taxon>BOP clade</taxon>
        <taxon>Pooideae</taxon>
        <taxon>Poodae</taxon>
        <taxon>Poeae</taxon>
        <taxon>Poeae Chloroplast Group 2 (Poeae type)</taxon>
        <taxon>Loliodinae</taxon>
        <taxon>Loliinae</taxon>
        <taxon>Lolium</taxon>
    </lineage>
</organism>
<gene>
    <name evidence="2" type="ORF">QYE76_060945</name>
</gene>
<dbReference type="AlphaFoldDB" id="A0AAD8S2A6"/>
<comment type="caution">
    <text evidence="2">The sequence shown here is derived from an EMBL/GenBank/DDBJ whole genome shotgun (WGS) entry which is preliminary data.</text>
</comment>
<evidence type="ECO:0000256" key="1">
    <source>
        <dbReference type="SAM" id="MobiDB-lite"/>
    </source>
</evidence>